<organism evidence="2 4">
    <name type="scientific">Prunus armeniaca</name>
    <name type="common">Apricot</name>
    <name type="synonym">Armeniaca vulgaris</name>
    <dbReference type="NCBI Taxonomy" id="36596"/>
    <lineage>
        <taxon>Eukaryota</taxon>
        <taxon>Viridiplantae</taxon>
        <taxon>Streptophyta</taxon>
        <taxon>Embryophyta</taxon>
        <taxon>Tracheophyta</taxon>
        <taxon>Spermatophyta</taxon>
        <taxon>Magnoliopsida</taxon>
        <taxon>eudicotyledons</taxon>
        <taxon>Gunneridae</taxon>
        <taxon>Pentapetalae</taxon>
        <taxon>rosids</taxon>
        <taxon>fabids</taxon>
        <taxon>Rosales</taxon>
        <taxon>Rosaceae</taxon>
        <taxon>Amygdaloideae</taxon>
        <taxon>Amygdaleae</taxon>
        <taxon>Prunus</taxon>
    </lineage>
</organism>
<proteinExistence type="predicted"/>
<evidence type="ECO:0008006" key="5">
    <source>
        <dbReference type="Google" id="ProtNLM"/>
    </source>
</evidence>
<evidence type="ECO:0000313" key="2">
    <source>
        <dbReference type="EMBL" id="CAB4300720.1"/>
    </source>
</evidence>
<dbReference type="EMBL" id="CAEKDK010000002">
    <property type="protein sequence ID" value="CAB4270321.1"/>
    <property type="molecule type" value="Genomic_DNA"/>
</dbReference>
<dbReference type="EMBL" id="CAEKKB010000002">
    <property type="protein sequence ID" value="CAB4300720.1"/>
    <property type="molecule type" value="Genomic_DNA"/>
</dbReference>
<gene>
    <name evidence="1" type="ORF">CURHAP_LOCUS16386</name>
    <name evidence="2" type="ORF">ORAREDHAP_LOCUS15970</name>
</gene>
<protein>
    <recommendedName>
        <fullName evidence="5">DCD domain-containing protein</fullName>
    </recommendedName>
</protein>
<name>A0A6J5WG18_PRUAR</name>
<keyword evidence="4" id="KW-1185">Reference proteome</keyword>
<dbReference type="OrthoDB" id="1920894at2759"/>
<evidence type="ECO:0000313" key="1">
    <source>
        <dbReference type="EMBL" id="CAB4270321.1"/>
    </source>
</evidence>
<accession>A0A6J5WG18</accession>
<dbReference type="Proteomes" id="UP000507245">
    <property type="component" value="Unassembled WGS sequence"/>
</dbReference>
<dbReference type="Proteomes" id="UP000507222">
    <property type="component" value="Unassembled WGS sequence"/>
</dbReference>
<evidence type="ECO:0000313" key="4">
    <source>
        <dbReference type="Proteomes" id="UP000507245"/>
    </source>
</evidence>
<reference evidence="2 3" key="2">
    <citation type="submission" date="2020-05" db="EMBL/GenBank/DDBJ databases">
        <authorList>
            <person name="Campoy J."/>
            <person name="Schneeberger K."/>
            <person name="Spophaly S."/>
        </authorList>
    </citation>
    <scope>NUCLEOTIDE SEQUENCE [LARGE SCALE GENOMIC DNA]</scope>
    <source>
        <strain evidence="2">PruArmRojPasFocal</strain>
    </source>
</reference>
<dbReference type="AlphaFoldDB" id="A0A6J5WG18"/>
<evidence type="ECO:0000313" key="3">
    <source>
        <dbReference type="Proteomes" id="UP000507222"/>
    </source>
</evidence>
<sequence>MALLRREETSHDLYLTEKEFRAYGLRGERRNVSPRIVPPALEALHREYEREHLARQPNLIYGEAVPAHRENRLPAYTRGARHELPPATSATAVDAYARDPYYGYSYYGSSSLDPYLAPQRENHLIETDPVRRETDHVERLYSTHVVGGRRENHLIETDPVLRRETDCGERLYSIDAAPADAASSYNRTENYQATKADALPAPVSSPYAFACPSYSYR</sequence>
<reference evidence="4" key="1">
    <citation type="journal article" date="2020" name="Genome Biol.">
        <title>Gamete binning: chromosome-level and haplotype-resolved genome assembly enabled by high-throughput single-cell sequencing of gamete genomes.</title>
        <authorList>
            <person name="Campoy J.A."/>
            <person name="Sun H."/>
            <person name="Goel M."/>
            <person name="Jiao W.-B."/>
            <person name="Folz-Donahue K."/>
            <person name="Wang N."/>
            <person name="Rubio M."/>
            <person name="Liu C."/>
            <person name="Kukat C."/>
            <person name="Ruiz D."/>
            <person name="Huettel B."/>
            <person name="Schneeberger K."/>
        </authorList>
    </citation>
    <scope>NUCLEOTIDE SEQUENCE [LARGE SCALE GENOMIC DNA]</scope>
    <source>
        <strain evidence="4">cv. Rojo Pasion</strain>
    </source>
</reference>